<feature type="compositionally biased region" description="Basic and acidic residues" evidence="3">
    <location>
        <begin position="58"/>
        <end position="77"/>
    </location>
</feature>
<dbReference type="SUPFAM" id="SSF75217">
    <property type="entry name" value="alpha/beta knot"/>
    <property type="match status" value="1"/>
</dbReference>
<dbReference type="GO" id="GO:0032259">
    <property type="term" value="P:methylation"/>
    <property type="evidence" value="ECO:0007669"/>
    <property type="project" value="UniProtKB-KW"/>
</dbReference>
<dbReference type="InterPro" id="IPR029028">
    <property type="entry name" value="Alpha/beta_knot_MTases"/>
</dbReference>
<dbReference type="KEGG" id="ccos:Pan44_18450"/>
<dbReference type="InParanoid" id="A0A517SCG1"/>
<sequence length="244" mass="26461">MSLLHLKNPHSVLAALEKRPQDVVEVRVPPRTSSDAWRAVATQAARRGVAVKSVLPSEKPRGRRDEKSSREGGTEGIVKERNDTHLDALFAGAREQSGLWLALDTLQDPHNVGAIFRTAAFFGVRGIVLTKDRSAPMSATVYDVASGGLELVPFHNSTNLNQVLEVAKAAGLWTLGTAEEATQDISAIPRDRSWLIVMGNEEQGLRRLVREHCDELCRLSGQGGLTSLNVSVATGVVLGLMRRS</sequence>
<dbReference type="GO" id="GO:0008173">
    <property type="term" value="F:RNA methyltransferase activity"/>
    <property type="evidence" value="ECO:0007669"/>
    <property type="project" value="InterPro"/>
</dbReference>
<dbReference type="RefSeq" id="WP_145029339.1">
    <property type="nucleotide sequence ID" value="NZ_CP036271.1"/>
</dbReference>
<organism evidence="5 6">
    <name type="scientific">Caulifigura coniformis</name>
    <dbReference type="NCBI Taxonomy" id="2527983"/>
    <lineage>
        <taxon>Bacteria</taxon>
        <taxon>Pseudomonadati</taxon>
        <taxon>Planctomycetota</taxon>
        <taxon>Planctomycetia</taxon>
        <taxon>Planctomycetales</taxon>
        <taxon>Planctomycetaceae</taxon>
        <taxon>Caulifigura</taxon>
    </lineage>
</organism>
<keyword evidence="6" id="KW-1185">Reference proteome</keyword>
<dbReference type="GO" id="GO:0005829">
    <property type="term" value="C:cytosol"/>
    <property type="evidence" value="ECO:0007669"/>
    <property type="project" value="TreeGrafter"/>
</dbReference>
<dbReference type="GO" id="GO:0006396">
    <property type="term" value="P:RNA processing"/>
    <property type="evidence" value="ECO:0007669"/>
    <property type="project" value="InterPro"/>
</dbReference>
<dbReference type="Gene3D" id="3.40.1280.10">
    <property type="match status" value="1"/>
</dbReference>
<dbReference type="EMBL" id="CP036271">
    <property type="protein sequence ID" value="QDT53821.1"/>
    <property type="molecule type" value="Genomic_DNA"/>
</dbReference>
<gene>
    <name evidence="5" type="primary">rlmB_2</name>
    <name evidence="5" type="ORF">Pan44_18450</name>
</gene>
<evidence type="ECO:0000259" key="4">
    <source>
        <dbReference type="Pfam" id="PF00588"/>
    </source>
</evidence>
<evidence type="ECO:0000313" key="6">
    <source>
        <dbReference type="Proteomes" id="UP000315700"/>
    </source>
</evidence>
<dbReference type="Pfam" id="PF00588">
    <property type="entry name" value="SpoU_methylase"/>
    <property type="match status" value="1"/>
</dbReference>
<name>A0A517SCG1_9PLAN</name>
<dbReference type="InterPro" id="IPR004441">
    <property type="entry name" value="rRNA_MeTrfase_TrmH"/>
</dbReference>
<dbReference type="PANTHER" id="PTHR46429">
    <property type="entry name" value="23S RRNA (GUANOSINE-2'-O-)-METHYLTRANSFERASE RLMB"/>
    <property type="match status" value="1"/>
</dbReference>
<dbReference type="CDD" id="cd18103">
    <property type="entry name" value="SpoU-like_RlmB"/>
    <property type="match status" value="1"/>
</dbReference>
<evidence type="ECO:0000256" key="2">
    <source>
        <dbReference type="ARBA" id="ARBA00022679"/>
    </source>
</evidence>
<keyword evidence="1 5" id="KW-0489">Methyltransferase</keyword>
<dbReference type="InterPro" id="IPR029026">
    <property type="entry name" value="tRNA_m1G_MTases_N"/>
</dbReference>
<feature type="domain" description="tRNA/rRNA methyltransferase SpoU type" evidence="4">
    <location>
        <begin position="100"/>
        <end position="238"/>
    </location>
</feature>
<reference evidence="5 6" key="1">
    <citation type="submission" date="2019-02" db="EMBL/GenBank/DDBJ databases">
        <title>Deep-cultivation of Planctomycetes and their phenomic and genomic characterization uncovers novel biology.</title>
        <authorList>
            <person name="Wiegand S."/>
            <person name="Jogler M."/>
            <person name="Boedeker C."/>
            <person name="Pinto D."/>
            <person name="Vollmers J."/>
            <person name="Rivas-Marin E."/>
            <person name="Kohn T."/>
            <person name="Peeters S.H."/>
            <person name="Heuer A."/>
            <person name="Rast P."/>
            <person name="Oberbeckmann S."/>
            <person name="Bunk B."/>
            <person name="Jeske O."/>
            <person name="Meyerdierks A."/>
            <person name="Storesund J.E."/>
            <person name="Kallscheuer N."/>
            <person name="Luecker S."/>
            <person name="Lage O.M."/>
            <person name="Pohl T."/>
            <person name="Merkel B.J."/>
            <person name="Hornburger P."/>
            <person name="Mueller R.-W."/>
            <person name="Bruemmer F."/>
            <person name="Labrenz M."/>
            <person name="Spormann A.M."/>
            <person name="Op den Camp H."/>
            <person name="Overmann J."/>
            <person name="Amann R."/>
            <person name="Jetten M.S.M."/>
            <person name="Mascher T."/>
            <person name="Medema M.H."/>
            <person name="Devos D.P."/>
            <person name="Kaster A.-K."/>
            <person name="Ovreas L."/>
            <person name="Rohde M."/>
            <person name="Galperin M.Y."/>
            <person name="Jogler C."/>
        </authorList>
    </citation>
    <scope>NUCLEOTIDE SEQUENCE [LARGE SCALE GENOMIC DNA]</scope>
    <source>
        <strain evidence="5 6">Pan44</strain>
    </source>
</reference>
<dbReference type="AlphaFoldDB" id="A0A517SCG1"/>
<dbReference type="OrthoDB" id="9794400at2"/>
<feature type="region of interest" description="Disordered" evidence="3">
    <location>
        <begin position="55"/>
        <end position="77"/>
    </location>
</feature>
<keyword evidence="2 5" id="KW-0808">Transferase</keyword>
<dbReference type="EC" id="2.1.1.185" evidence="5"/>
<protein>
    <submittedName>
        <fullName evidence="5">23S rRNA (Guanosine-2'-O-)-methyltransferase RlmB</fullName>
        <ecNumber evidence="5">2.1.1.185</ecNumber>
    </submittedName>
</protein>
<dbReference type="InterPro" id="IPR001537">
    <property type="entry name" value="SpoU_MeTrfase"/>
</dbReference>
<dbReference type="PANTHER" id="PTHR46429:SF1">
    <property type="entry name" value="23S RRNA (GUANOSINE-2'-O-)-METHYLTRANSFERASE RLMB"/>
    <property type="match status" value="1"/>
</dbReference>
<evidence type="ECO:0000256" key="3">
    <source>
        <dbReference type="SAM" id="MobiDB-lite"/>
    </source>
</evidence>
<proteinExistence type="predicted"/>
<dbReference type="Proteomes" id="UP000315700">
    <property type="component" value="Chromosome"/>
</dbReference>
<evidence type="ECO:0000313" key="5">
    <source>
        <dbReference type="EMBL" id="QDT53821.1"/>
    </source>
</evidence>
<dbReference type="GO" id="GO:0003723">
    <property type="term" value="F:RNA binding"/>
    <property type="evidence" value="ECO:0007669"/>
    <property type="project" value="InterPro"/>
</dbReference>
<accession>A0A517SCG1</accession>
<evidence type="ECO:0000256" key="1">
    <source>
        <dbReference type="ARBA" id="ARBA00022603"/>
    </source>
</evidence>